<dbReference type="EC" id="2.8.1.7" evidence="4 12"/>
<keyword evidence="8 12" id="KW-0408">Iron</keyword>
<evidence type="ECO:0000256" key="8">
    <source>
        <dbReference type="ARBA" id="ARBA00023004"/>
    </source>
</evidence>
<dbReference type="InterPro" id="IPR015421">
    <property type="entry name" value="PyrdxlP-dep_Trfase_major"/>
</dbReference>
<evidence type="ECO:0000256" key="5">
    <source>
        <dbReference type="ARBA" id="ARBA00022679"/>
    </source>
</evidence>
<dbReference type="Pfam" id="PF00266">
    <property type="entry name" value="Aminotran_5"/>
    <property type="match status" value="1"/>
</dbReference>
<evidence type="ECO:0000256" key="2">
    <source>
        <dbReference type="ARBA" id="ARBA00006490"/>
    </source>
</evidence>
<dbReference type="InterPro" id="IPR020578">
    <property type="entry name" value="Aminotrans_V_PyrdxlP_BS"/>
</dbReference>
<evidence type="ECO:0000256" key="3">
    <source>
        <dbReference type="ARBA" id="ARBA00011738"/>
    </source>
</evidence>
<keyword evidence="15" id="KW-1185">Reference proteome</keyword>
<feature type="domain" description="Aminotransferase class V" evidence="13">
    <location>
        <begin position="5"/>
        <end position="365"/>
    </location>
</feature>
<keyword evidence="7 12" id="KW-0663">Pyridoxal phosphate</keyword>
<evidence type="ECO:0000256" key="1">
    <source>
        <dbReference type="ARBA" id="ARBA00001933"/>
    </source>
</evidence>
<organism evidence="14 15">
    <name type="scientific">Roseburia yibonii</name>
    <dbReference type="NCBI Taxonomy" id="2763063"/>
    <lineage>
        <taxon>Bacteria</taxon>
        <taxon>Bacillati</taxon>
        <taxon>Bacillota</taxon>
        <taxon>Clostridia</taxon>
        <taxon>Lachnospirales</taxon>
        <taxon>Lachnospiraceae</taxon>
        <taxon>Roseburia</taxon>
    </lineage>
</organism>
<keyword evidence="5 12" id="KW-0808">Transferase</keyword>
<dbReference type="NCBIfam" id="NF002806">
    <property type="entry name" value="PRK02948.1"/>
    <property type="match status" value="1"/>
</dbReference>
<comment type="function">
    <text evidence="12">Catalyzes the removal of elemental sulfur atoms from cysteine to produce alanine.</text>
</comment>
<evidence type="ECO:0000256" key="10">
    <source>
        <dbReference type="ARBA" id="ARBA00050776"/>
    </source>
</evidence>
<proteinExistence type="inferred from homology"/>
<evidence type="ECO:0000259" key="13">
    <source>
        <dbReference type="Pfam" id="PF00266"/>
    </source>
</evidence>
<evidence type="ECO:0000313" key="14">
    <source>
        <dbReference type="EMBL" id="MBC5752619.1"/>
    </source>
</evidence>
<dbReference type="Proteomes" id="UP000621540">
    <property type="component" value="Unassembled WGS sequence"/>
</dbReference>
<accession>A0ABR7I6R9</accession>
<dbReference type="PANTHER" id="PTHR11601:SF34">
    <property type="entry name" value="CYSTEINE DESULFURASE"/>
    <property type="match status" value="1"/>
</dbReference>
<dbReference type="InterPro" id="IPR000192">
    <property type="entry name" value="Aminotrans_V_dom"/>
</dbReference>
<dbReference type="PIRSF" id="PIRSF005572">
    <property type="entry name" value="NifS"/>
    <property type="match status" value="1"/>
</dbReference>
<evidence type="ECO:0000313" key="15">
    <source>
        <dbReference type="Proteomes" id="UP000621540"/>
    </source>
</evidence>
<dbReference type="InterPro" id="IPR016454">
    <property type="entry name" value="Cysteine_dSase"/>
</dbReference>
<dbReference type="Gene3D" id="1.10.260.50">
    <property type="match status" value="1"/>
</dbReference>
<dbReference type="GO" id="GO:0031071">
    <property type="term" value="F:cysteine desulfurase activity"/>
    <property type="evidence" value="ECO:0007669"/>
    <property type="project" value="UniProtKB-EC"/>
</dbReference>
<dbReference type="SUPFAM" id="SSF53383">
    <property type="entry name" value="PLP-dependent transferases"/>
    <property type="match status" value="1"/>
</dbReference>
<dbReference type="NCBIfam" id="TIGR03402">
    <property type="entry name" value="FeS_nifS"/>
    <property type="match status" value="1"/>
</dbReference>
<gene>
    <name evidence="14" type="primary">nifS</name>
    <name evidence="14" type="ORF">H8Z76_01025</name>
</gene>
<protein>
    <recommendedName>
        <fullName evidence="4 12">Cysteine desulfurase</fullName>
        <ecNumber evidence="4 12">2.8.1.7</ecNumber>
    </recommendedName>
    <alternativeName>
        <fullName evidence="12">Nitrogenase metalloclusters biosynthesis protein NifS</fullName>
    </alternativeName>
</protein>
<evidence type="ECO:0000256" key="7">
    <source>
        <dbReference type="ARBA" id="ARBA00022898"/>
    </source>
</evidence>
<evidence type="ECO:0000256" key="6">
    <source>
        <dbReference type="ARBA" id="ARBA00022723"/>
    </source>
</evidence>
<reference evidence="14 15" key="1">
    <citation type="submission" date="2020-08" db="EMBL/GenBank/DDBJ databases">
        <title>Genome public.</title>
        <authorList>
            <person name="Liu C."/>
            <person name="Sun Q."/>
        </authorList>
    </citation>
    <scope>NUCLEOTIDE SEQUENCE [LARGE SCALE GENOMIC DNA]</scope>
    <source>
        <strain evidence="14 15">BX0805</strain>
    </source>
</reference>
<evidence type="ECO:0000256" key="9">
    <source>
        <dbReference type="ARBA" id="ARBA00023014"/>
    </source>
</evidence>
<comment type="caution">
    <text evidence="14">The sequence shown here is derived from an EMBL/GenBank/DDBJ whole genome shotgun (WGS) entry which is preliminary data.</text>
</comment>
<dbReference type="Gene3D" id="3.90.1150.10">
    <property type="entry name" value="Aspartate Aminotransferase, domain 1"/>
    <property type="match status" value="1"/>
</dbReference>
<dbReference type="PANTHER" id="PTHR11601">
    <property type="entry name" value="CYSTEINE DESULFURYLASE FAMILY MEMBER"/>
    <property type="match status" value="1"/>
</dbReference>
<comment type="catalytic activity">
    <reaction evidence="10 12">
        <text>(sulfur carrier)-H + L-cysteine = (sulfur carrier)-SH + L-alanine</text>
        <dbReference type="Rhea" id="RHEA:43892"/>
        <dbReference type="Rhea" id="RHEA-COMP:14737"/>
        <dbReference type="Rhea" id="RHEA-COMP:14739"/>
        <dbReference type="ChEBI" id="CHEBI:29917"/>
        <dbReference type="ChEBI" id="CHEBI:35235"/>
        <dbReference type="ChEBI" id="CHEBI:57972"/>
        <dbReference type="ChEBI" id="CHEBI:64428"/>
        <dbReference type="EC" id="2.8.1.7"/>
    </reaction>
</comment>
<dbReference type="InterPro" id="IPR017772">
    <property type="entry name" value="Cys_deSase_NifS_bac/arc"/>
</dbReference>
<dbReference type="InterPro" id="IPR015424">
    <property type="entry name" value="PyrdxlP-dep_Trfase"/>
</dbReference>
<name>A0ABR7I6R9_9FIRM</name>
<evidence type="ECO:0000256" key="11">
    <source>
        <dbReference type="RuleBase" id="RU004504"/>
    </source>
</evidence>
<dbReference type="EMBL" id="JACOQH010000001">
    <property type="protein sequence ID" value="MBC5752619.1"/>
    <property type="molecule type" value="Genomic_DNA"/>
</dbReference>
<evidence type="ECO:0000256" key="4">
    <source>
        <dbReference type="ARBA" id="ARBA00012239"/>
    </source>
</evidence>
<dbReference type="InterPro" id="IPR015422">
    <property type="entry name" value="PyrdxlP-dep_Trfase_small"/>
</dbReference>
<keyword evidence="6 12" id="KW-0479">Metal-binding</keyword>
<comment type="subunit">
    <text evidence="3">Homodimer.</text>
</comment>
<keyword evidence="9 12" id="KW-0411">Iron-sulfur</keyword>
<comment type="similarity">
    <text evidence="2 12">Belongs to the class-V pyridoxal-phosphate-dependent aminotransferase family. NifS/IscS subfamily.</text>
</comment>
<sequence length="393" mass="43532">MPGMIYLDHAATTQIAPEVLEAMQPFLFGKYGNASTLYDLGKISKEAVEHARRQAADVIGAKPEEIYFTSGGSEADNWALKTAARMYRRRGNHIITTKIEHHAVLNSCKALEEEGFSVTYLNVDEEGRVRTEELKRAIRPNTILISVMYANNEIGTIQPIDEIAKIAKARRILFHTDAVQAYGQIPISVQQTPLDMLSTSSHKLYGPKGVGCLYIREGTPLKSYIDGGGQERGKRAGTENVPGIVGFGKASELARIEMPYRIARETRLRDELIKNVLREIPYTRLNGGRENRLPNNANFCFQFVEGGNLLVLLDMKGICASTASACSAGEKPVSHVLKAIGVPEEIAAGSLRLTLGKNTTPEEIAYTVECLKECVRKLREKSLAYKEYEKTLR</sequence>
<dbReference type="PROSITE" id="PS00595">
    <property type="entry name" value="AA_TRANSFER_CLASS_5"/>
    <property type="match status" value="1"/>
</dbReference>
<evidence type="ECO:0000256" key="12">
    <source>
        <dbReference type="RuleBase" id="RU364075"/>
    </source>
</evidence>
<dbReference type="Gene3D" id="3.40.640.10">
    <property type="entry name" value="Type I PLP-dependent aspartate aminotransferase-like (Major domain)"/>
    <property type="match status" value="1"/>
</dbReference>
<dbReference type="RefSeq" id="WP_147617978.1">
    <property type="nucleotide sequence ID" value="NZ_JACOQH010000001.1"/>
</dbReference>
<comment type="cofactor">
    <cofactor evidence="1 11">
        <name>pyridoxal 5'-phosphate</name>
        <dbReference type="ChEBI" id="CHEBI:597326"/>
    </cofactor>
</comment>